<dbReference type="Pfam" id="PF12796">
    <property type="entry name" value="Ank_2"/>
    <property type="match status" value="1"/>
</dbReference>
<dbReference type="PROSITE" id="PS50088">
    <property type="entry name" value="ANK_REPEAT"/>
    <property type="match status" value="1"/>
</dbReference>
<organism evidence="5 6">
    <name type="scientific">Purpureocillium lavendulum</name>
    <dbReference type="NCBI Taxonomy" id="1247861"/>
    <lineage>
        <taxon>Eukaryota</taxon>
        <taxon>Fungi</taxon>
        <taxon>Dikarya</taxon>
        <taxon>Ascomycota</taxon>
        <taxon>Pezizomycotina</taxon>
        <taxon>Sordariomycetes</taxon>
        <taxon>Hypocreomycetidae</taxon>
        <taxon>Hypocreales</taxon>
        <taxon>Ophiocordycipitaceae</taxon>
        <taxon>Purpureocillium</taxon>
    </lineage>
</organism>
<dbReference type="InterPro" id="IPR002110">
    <property type="entry name" value="Ankyrin_rpt"/>
</dbReference>
<keyword evidence="6" id="KW-1185">Reference proteome</keyword>
<evidence type="ECO:0000256" key="2">
    <source>
        <dbReference type="ARBA" id="ARBA00023043"/>
    </source>
</evidence>
<dbReference type="PANTHER" id="PTHR24198">
    <property type="entry name" value="ANKYRIN REPEAT AND PROTEIN KINASE DOMAIN-CONTAINING PROTEIN"/>
    <property type="match status" value="1"/>
</dbReference>
<comment type="caution">
    <text evidence="5">The sequence shown here is derived from an EMBL/GenBank/DDBJ whole genome shotgun (WGS) entry which is preliminary data.</text>
</comment>
<sequence>MSNLLQLIPTETLHLVSSYLERKDTAALARTNRHFYGTVNPVLYNDNFVRDLPMDSCVLWAADVGRLETIKRAHAYGANLEVTGSRGDADMAQDWADIPGRKRFFASGLHLALSRKHDDIFYYLLEHMSDLDIPGRDFCQCGRGRGDRTEDQWYPLHEAIAHRVDRPDLATALMKRGAYLSSKACHALYDAVEIGNEDLIDLLLEHPQVDAKDVNIYGETTLHSAARITGNEAVCRAVIRRFANDGVPIDAKTADGTTALGVAFGCMNLAAVEELLDLGADPNVVPRDVHDCGPLETILSFQKRNGPEDEQRRLSIVKLLVKNGVNVNRCTGNNFPCDGPPLWLACPRYLRIAEYLLENGARTDIPIITKWPDHDGARYIIAALFAECDPDGHMGCIDEDMVQGLKDAVVLLLRHGARIDEVPDSDAGGWYDHADGDYYDDRDSRPFADGDSALLHACRGVMQDEPACLNLLLQHATRRNVSSEHLQEAMDTEFSDDDADSDDETDKNEQVQRMLTEFMAREYPAAGSDDDQ</sequence>
<evidence type="ECO:0000256" key="4">
    <source>
        <dbReference type="SAM" id="MobiDB-lite"/>
    </source>
</evidence>
<dbReference type="PANTHER" id="PTHR24198:SF165">
    <property type="entry name" value="ANKYRIN REPEAT-CONTAINING PROTEIN-RELATED"/>
    <property type="match status" value="1"/>
</dbReference>
<keyword evidence="1" id="KW-0677">Repeat</keyword>
<feature type="region of interest" description="Disordered" evidence="4">
    <location>
        <begin position="483"/>
        <end position="512"/>
    </location>
</feature>
<dbReference type="SUPFAM" id="SSF48403">
    <property type="entry name" value="Ankyrin repeat"/>
    <property type="match status" value="2"/>
</dbReference>
<evidence type="ECO:0000313" key="6">
    <source>
        <dbReference type="Proteomes" id="UP001163105"/>
    </source>
</evidence>
<keyword evidence="2 3" id="KW-0040">ANK repeat</keyword>
<dbReference type="InterPro" id="IPR036770">
    <property type="entry name" value="Ankyrin_rpt-contain_sf"/>
</dbReference>
<dbReference type="SMART" id="SM00248">
    <property type="entry name" value="ANK"/>
    <property type="match status" value="9"/>
</dbReference>
<feature type="compositionally biased region" description="Acidic residues" evidence="4">
    <location>
        <begin position="490"/>
        <end position="506"/>
    </location>
</feature>
<accession>A0AB34FMM1</accession>
<evidence type="ECO:0000256" key="1">
    <source>
        <dbReference type="ARBA" id="ARBA00022737"/>
    </source>
</evidence>
<reference evidence="5" key="1">
    <citation type="submission" date="2023-01" db="EMBL/GenBank/DDBJ databases">
        <title>The growth and conidiation of Purpureocillium lavendulum are regulated by nitrogen source and histone H3K14 acetylation.</title>
        <authorList>
            <person name="Tang P."/>
            <person name="Han J."/>
            <person name="Zhang C."/>
            <person name="Tang P."/>
            <person name="Qi F."/>
            <person name="Zhang K."/>
            <person name="Liang L."/>
        </authorList>
    </citation>
    <scope>NUCLEOTIDE SEQUENCE</scope>
    <source>
        <strain evidence="5">YMF1.00683</strain>
    </source>
</reference>
<dbReference type="Proteomes" id="UP001163105">
    <property type="component" value="Unassembled WGS sequence"/>
</dbReference>
<dbReference type="EMBL" id="JAQHRD010000006">
    <property type="protein sequence ID" value="KAJ6440163.1"/>
    <property type="molecule type" value="Genomic_DNA"/>
</dbReference>
<name>A0AB34FMM1_9HYPO</name>
<gene>
    <name evidence="5" type="ORF">O9K51_08054</name>
</gene>
<protein>
    <submittedName>
        <fullName evidence="5">Cholinesterase</fullName>
    </submittedName>
</protein>
<dbReference type="AlphaFoldDB" id="A0AB34FMM1"/>
<feature type="repeat" description="ANK" evidence="3">
    <location>
        <begin position="255"/>
        <end position="287"/>
    </location>
</feature>
<evidence type="ECO:0000256" key="3">
    <source>
        <dbReference type="PROSITE-ProRule" id="PRU00023"/>
    </source>
</evidence>
<dbReference type="Gene3D" id="1.25.40.20">
    <property type="entry name" value="Ankyrin repeat-containing domain"/>
    <property type="match status" value="1"/>
</dbReference>
<evidence type="ECO:0000313" key="5">
    <source>
        <dbReference type="EMBL" id="KAJ6440163.1"/>
    </source>
</evidence>
<proteinExistence type="predicted"/>